<comment type="caution">
    <text evidence="1">The sequence shown here is derived from an EMBL/GenBank/DDBJ whole genome shotgun (WGS) entry which is preliminary data.</text>
</comment>
<feature type="non-terminal residue" evidence="1">
    <location>
        <position position="63"/>
    </location>
</feature>
<gene>
    <name evidence="1" type="ORF">PIB30_113141</name>
</gene>
<proteinExistence type="predicted"/>
<dbReference type="InterPro" id="IPR026736">
    <property type="entry name" value="Virilizer"/>
</dbReference>
<accession>A0ABU6V229</accession>
<evidence type="ECO:0000313" key="1">
    <source>
        <dbReference type="EMBL" id="MED6166825.1"/>
    </source>
</evidence>
<protein>
    <submittedName>
        <fullName evidence="1">Uncharacterized protein</fullName>
    </submittedName>
</protein>
<dbReference type="EMBL" id="JASCZI010129652">
    <property type="protein sequence ID" value="MED6166825.1"/>
    <property type="molecule type" value="Genomic_DNA"/>
</dbReference>
<reference evidence="1 2" key="1">
    <citation type="journal article" date="2023" name="Plants (Basel)">
        <title>Bridging the Gap: Combining Genomics and Transcriptomics Approaches to Understand Stylosanthes scabra, an Orphan Legume from the Brazilian Caatinga.</title>
        <authorList>
            <person name="Ferreira-Neto J.R.C."/>
            <person name="da Silva M.D."/>
            <person name="Binneck E."/>
            <person name="de Melo N.F."/>
            <person name="da Silva R.H."/>
            <person name="de Melo A.L.T.M."/>
            <person name="Pandolfi V."/>
            <person name="Bustamante F.O."/>
            <person name="Brasileiro-Vidal A.C."/>
            <person name="Benko-Iseppon A.M."/>
        </authorList>
    </citation>
    <scope>NUCLEOTIDE SEQUENCE [LARGE SCALE GENOMIC DNA]</scope>
    <source>
        <tissue evidence="1">Leaves</tissue>
    </source>
</reference>
<dbReference type="PANTHER" id="PTHR23185">
    <property type="entry name" value="PROTEIN VIRILIZER HOMOLOG"/>
    <property type="match status" value="1"/>
</dbReference>
<evidence type="ECO:0000313" key="2">
    <source>
        <dbReference type="Proteomes" id="UP001341840"/>
    </source>
</evidence>
<dbReference type="PANTHER" id="PTHR23185:SF0">
    <property type="entry name" value="PROTEIN VIRILIZER HOMOLOG"/>
    <property type="match status" value="1"/>
</dbReference>
<organism evidence="1 2">
    <name type="scientific">Stylosanthes scabra</name>
    <dbReference type="NCBI Taxonomy" id="79078"/>
    <lineage>
        <taxon>Eukaryota</taxon>
        <taxon>Viridiplantae</taxon>
        <taxon>Streptophyta</taxon>
        <taxon>Embryophyta</taxon>
        <taxon>Tracheophyta</taxon>
        <taxon>Spermatophyta</taxon>
        <taxon>Magnoliopsida</taxon>
        <taxon>eudicotyledons</taxon>
        <taxon>Gunneridae</taxon>
        <taxon>Pentapetalae</taxon>
        <taxon>rosids</taxon>
        <taxon>fabids</taxon>
        <taxon>Fabales</taxon>
        <taxon>Fabaceae</taxon>
        <taxon>Papilionoideae</taxon>
        <taxon>50 kb inversion clade</taxon>
        <taxon>dalbergioids sensu lato</taxon>
        <taxon>Dalbergieae</taxon>
        <taxon>Pterocarpus clade</taxon>
        <taxon>Stylosanthes</taxon>
    </lineage>
</organism>
<keyword evidence="2" id="KW-1185">Reference proteome</keyword>
<sequence length="63" mass="6775">MGNSTHKKPYAGAAGERDKIFSTASSLGSWIGYAMELHKALHSSSPGSNRKDAPSRLVEWIDA</sequence>
<name>A0ABU6V229_9FABA</name>
<dbReference type="Proteomes" id="UP001341840">
    <property type="component" value="Unassembled WGS sequence"/>
</dbReference>